<reference evidence="2 3" key="1">
    <citation type="submission" date="2019-04" db="EMBL/GenBank/DDBJ databases">
        <title>Fungal friends and foes A comparative genomics study of 23 Aspergillus species from section Flavi.</title>
        <authorList>
            <consortium name="DOE Joint Genome Institute"/>
            <person name="Kjaerbolling I."/>
            <person name="Vesth T.C."/>
            <person name="Frisvad J.C."/>
            <person name="Nybo J.L."/>
            <person name="Theobald S."/>
            <person name="Kildgaard S."/>
            <person name="Petersen T.I."/>
            <person name="Kuo A."/>
            <person name="Sato A."/>
            <person name="Lyhne E.K."/>
            <person name="Kogle M.E."/>
            <person name="Wiebenga A."/>
            <person name="Kun R.S."/>
            <person name="Lubbers R.J."/>
            <person name="Makela M.R."/>
            <person name="Barry K."/>
            <person name="Chovatia M."/>
            <person name="Clum A."/>
            <person name="Daum C."/>
            <person name="Haridas S."/>
            <person name="He G."/>
            <person name="LaButti K."/>
            <person name="Lipzen A."/>
            <person name="Mondo S."/>
            <person name="Pangilinan J."/>
            <person name="Riley R."/>
            <person name="Salamov A."/>
            <person name="Simmons B.A."/>
            <person name="Magnuson J.K."/>
            <person name="Henrissat B."/>
            <person name="Mortensen U.H."/>
            <person name="Larsen T.O."/>
            <person name="De vries R.P."/>
            <person name="Grigoriev I.V."/>
            <person name="Machida M."/>
            <person name="Baker S.E."/>
            <person name="Andersen M.R."/>
        </authorList>
    </citation>
    <scope>NUCLEOTIDE SEQUENCE [LARGE SCALE GENOMIC DNA]</scope>
    <source>
        <strain evidence="2 3">CBS 117618</strain>
    </source>
</reference>
<keyword evidence="1" id="KW-0732">Signal</keyword>
<accession>A0A5N6DZE5</accession>
<dbReference type="EMBL" id="ML734942">
    <property type="protein sequence ID" value="KAB8210459.1"/>
    <property type="molecule type" value="Genomic_DNA"/>
</dbReference>
<proteinExistence type="predicted"/>
<evidence type="ECO:0000313" key="2">
    <source>
        <dbReference type="EMBL" id="KAB8210459.1"/>
    </source>
</evidence>
<feature type="chain" id="PRO_5024908579" evidence="1">
    <location>
        <begin position="18"/>
        <end position="127"/>
    </location>
</feature>
<dbReference type="AlphaFoldDB" id="A0A5N6DZE5"/>
<sequence length="127" mass="13545">MKFQTLFSLAAAGLAFANPIYNRGDDFTDCITTVVGNGVYEACQAVPEACSGLDVFALCMTKATPKITDIEVLEQRRSELLKSLNSCGKDLREGLKSAGVSENDLDKLQVSLSDIATSGVNSCSSRQ</sequence>
<name>A0A5N6DZE5_ASPPA</name>
<keyword evidence="3" id="KW-1185">Reference proteome</keyword>
<dbReference type="VEuPathDB" id="FungiDB:BDV34DRAFT_220595"/>
<protein>
    <submittedName>
        <fullName evidence="2">Uncharacterized protein</fullName>
    </submittedName>
</protein>
<evidence type="ECO:0000313" key="3">
    <source>
        <dbReference type="Proteomes" id="UP000326532"/>
    </source>
</evidence>
<feature type="signal peptide" evidence="1">
    <location>
        <begin position="1"/>
        <end position="17"/>
    </location>
</feature>
<dbReference type="Proteomes" id="UP000326532">
    <property type="component" value="Unassembled WGS sequence"/>
</dbReference>
<dbReference type="OMA" id="FANPIQN"/>
<organism evidence="2 3">
    <name type="scientific">Aspergillus parasiticus</name>
    <dbReference type="NCBI Taxonomy" id="5067"/>
    <lineage>
        <taxon>Eukaryota</taxon>
        <taxon>Fungi</taxon>
        <taxon>Dikarya</taxon>
        <taxon>Ascomycota</taxon>
        <taxon>Pezizomycotina</taxon>
        <taxon>Eurotiomycetes</taxon>
        <taxon>Eurotiomycetidae</taxon>
        <taxon>Eurotiales</taxon>
        <taxon>Aspergillaceae</taxon>
        <taxon>Aspergillus</taxon>
        <taxon>Aspergillus subgen. Circumdati</taxon>
    </lineage>
</organism>
<gene>
    <name evidence="2" type="ORF">BDV34DRAFT_220595</name>
</gene>
<evidence type="ECO:0000256" key="1">
    <source>
        <dbReference type="SAM" id="SignalP"/>
    </source>
</evidence>